<dbReference type="NCBIfam" id="TIGR00231">
    <property type="entry name" value="small_GTP"/>
    <property type="match status" value="1"/>
</dbReference>
<organism evidence="3 4">
    <name type="scientific">Physocladia obscura</name>
    <dbReference type="NCBI Taxonomy" id="109957"/>
    <lineage>
        <taxon>Eukaryota</taxon>
        <taxon>Fungi</taxon>
        <taxon>Fungi incertae sedis</taxon>
        <taxon>Chytridiomycota</taxon>
        <taxon>Chytridiomycota incertae sedis</taxon>
        <taxon>Chytridiomycetes</taxon>
        <taxon>Chytridiales</taxon>
        <taxon>Chytriomycetaceae</taxon>
        <taxon>Physocladia</taxon>
    </lineage>
</organism>
<keyword evidence="4" id="KW-1185">Reference proteome</keyword>
<dbReference type="GO" id="GO:0005525">
    <property type="term" value="F:GTP binding"/>
    <property type="evidence" value="ECO:0007669"/>
    <property type="project" value="UniProtKB-KW"/>
</dbReference>
<feature type="non-terminal residue" evidence="3">
    <location>
        <position position="1"/>
    </location>
</feature>
<name>A0AAD5T139_9FUNG</name>
<dbReference type="Gene3D" id="3.40.50.300">
    <property type="entry name" value="P-loop containing nucleotide triphosphate hydrolases"/>
    <property type="match status" value="2"/>
</dbReference>
<dbReference type="AlphaFoldDB" id="A0AAD5T139"/>
<accession>A0AAD5T139</accession>
<evidence type="ECO:0000256" key="1">
    <source>
        <dbReference type="ARBA" id="ARBA00022741"/>
    </source>
</evidence>
<dbReference type="EMBL" id="JADGJH010000719">
    <property type="protein sequence ID" value="KAJ3123746.1"/>
    <property type="molecule type" value="Genomic_DNA"/>
</dbReference>
<dbReference type="SMART" id="SM00175">
    <property type="entry name" value="RAB"/>
    <property type="match status" value="2"/>
</dbReference>
<dbReference type="InterPro" id="IPR027417">
    <property type="entry name" value="P-loop_NTPase"/>
</dbReference>
<keyword evidence="1" id="KW-0547">Nucleotide-binding</keyword>
<protein>
    <submittedName>
        <fullName evidence="3">Ras GTPase ras2</fullName>
    </submittedName>
</protein>
<dbReference type="PROSITE" id="PS51419">
    <property type="entry name" value="RAB"/>
    <property type="match status" value="2"/>
</dbReference>
<dbReference type="GO" id="GO:0003924">
    <property type="term" value="F:GTPase activity"/>
    <property type="evidence" value="ECO:0007669"/>
    <property type="project" value="InterPro"/>
</dbReference>
<dbReference type="PANTHER" id="PTHR24070">
    <property type="entry name" value="RAS, DI-RAS, AND RHEB FAMILY MEMBERS OF SMALL GTPASE SUPERFAMILY"/>
    <property type="match status" value="1"/>
</dbReference>
<keyword evidence="2" id="KW-0342">GTP-binding</keyword>
<dbReference type="PROSITE" id="PS51420">
    <property type="entry name" value="RHO"/>
    <property type="match status" value="1"/>
</dbReference>
<evidence type="ECO:0000256" key="2">
    <source>
        <dbReference type="ARBA" id="ARBA00023134"/>
    </source>
</evidence>
<dbReference type="InterPro" id="IPR005225">
    <property type="entry name" value="Small_GTP-bd"/>
</dbReference>
<dbReference type="Pfam" id="PF00071">
    <property type="entry name" value="Ras"/>
    <property type="match status" value="2"/>
</dbReference>
<dbReference type="PROSITE" id="PS51421">
    <property type="entry name" value="RAS"/>
    <property type="match status" value="2"/>
</dbReference>
<dbReference type="GO" id="GO:0016020">
    <property type="term" value="C:membrane"/>
    <property type="evidence" value="ECO:0007669"/>
    <property type="project" value="InterPro"/>
</dbReference>
<proteinExistence type="predicted"/>
<reference evidence="3" key="1">
    <citation type="submission" date="2020-05" db="EMBL/GenBank/DDBJ databases">
        <title>Phylogenomic resolution of chytrid fungi.</title>
        <authorList>
            <person name="Stajich J.E."/>
            <person name="Amses K."/>
            <person name="Simmons R."/>
            <person name="Seto K."/>
            <person name="Myers J."/>
            <person name="Bonds A."/>
            <person name="Quandt C.A."/>
            <person name="Barry K."/>
            <person name="Liu P."/>
            <person name="Grigoriev I."/>
            <person name="Longcore J.E."/>
            <person name="James T.Y."/>
        </authorList>
    </citation>
    <scope>NUCLEOTIDE SEQUENCE</scope>
    <source>
        <strain evidence="3">JEL0513</strain>
    </source>
</reference>
<dbReference type="InterPro" id="IPR001806">
    <property type="entry name" value="Small_GTPase"/>
</dbReference>
<dbReference type="SMART" id="SM00174">
    <property type="entry name" value="RHO"/>
    <property type="match status" value="1"/>
</dbReference>
<evidence type="ECO:0000313" key="3">
    <source>
        <dbReference type="EMBL" id="KAJ3123746.1"/>
    </source>
</evidence>
<dbReference type="Proteomes" id="UP001211907">
    <property type="component" value="Unassembled WGS sequence"/>
</dbReference>
<dbReference type="SUPFAM" id="SSF52540">
    <property type="entry name" value="P-loop containing nucleoside triphosphate hydrolases"/>
    <property type="match status" value="2"/>
</dbReference>
<dbReference type="SMART" id="SM00173">
    <property type="entry name" value="RAS"/>
    <property type="match status" value="1"/>
</dbReference>
<dbReference type="GO" id="GO:0007165">
    <property type="term" value="P:signal transduction"/>
    <property type="evidence" value="ECO:0007669"/>
    <property type="project" value="InterPro"/>
</dbReference>
<dbReference type="PRINTS" id="PR00449">
    <property type="entry name" value="RASTRNSFRMNG"/>
</dbReference>
<dbReference type="InterPro" id="IPR020849">
    <property type="entry name" value="Small_GTPase_Ras-type"/>
</dbReference>
<evidence type="ECO:0000313" key="4">
    <source>
        <dbReference type="Proteomes" id="UP001211907"/>
    </source>
</evidence>
<sequence length="290" mass="32826">MGIYYRGAVGALLIYDIAKANSYESVTRWLKELRDHADSNIQIMLVGNKSDLKHLRAVSTEEVKAFACEFSGLRSELIKKRLTFIETSALDSSNVEPAFQKILTDIYRVTSSNAIAAGQGSNGLAVSAGKNIITLDASTPVTYDPTIEDSYNKQVVIDDIPCNLEVLDTAGQEEYTALRDQWIRDGQGFLIVYSITSRETFYRIERFRDQIMRVKDTDDSIPMILVGNKCDRNGEREVSREEGQALALRLQCDFIETSAKTRINVERAFYNVVRALRREQELETRIKTSR</sequence>
<gene>
    <name evidence="3" type="primary">RAS2_2</name>
    <name evidence="3" type="ORF">HK100_011498</name>
</gene>
<comment type="caution">
    <text evidence="3">The sequence shown here is derived from an EMBL/GenBank/DDBJ whole genome shotgun (WGS) entry which is preliminary data.</text>
</comment>